<organism evidence="4 5">
    <name type="scientific">Murimonas intestini</name>
    <dbReference type="NCBI Taxonomy" id="1337051"/>
    <lineage>
        <taxon>Bacteria</taxon>
        <taxon>Bacillati</taxon>
        <taxon>Bacillota</taxon>
        <taxon>Clostridia</taxon>
        <taxon>Lachnospirales</taxon>
        <taxon>Lachnospiraceae</taxon>
        <taxon>Murimonas</taxon>
    </lineage>
</organism>
<sequence>MQKIFTKYMSGVIIVALLVVAGICWLLQGKAAQEHMVQNAKQKIEQAAGTIEGNNAEIAGLKDSLSEDYLTRARAFAYIIQQNPKVLDSQEELGRIKELLNVDELHVIDSDGILFAGTIPKYFGMDFASTEQTAEFLKILEDPDDFLVQDIQPNGAEKKIFQYVGVARQDEKGIVQIGMAPVRLLEAQKKNELSYIFSRVPVDPGSVIFAVDSATGVILASTDEIMNGKNMEVLGLSEDRTEEYSEGGFASGEGGRMYFVLERHNGLIIGVGKDEQGLYSERGRQMIIIFFAIMIIGLITVAAIRRLLKIKIVDGLHRIMEGLEDITEGRLGTEIQVNDNPEFRQLGAGINKMVESILGTTVKVSKVMDIVDLPIGAFEFSQKMDRVMATERLRQIMMWTEEEAGRLYEDKELFQKRLEDVMSWEKREGETYKLSDDPEKWVRIHMTTGEEGTFGVVMDMTKEVGEKKRLEHDRDYDALTGLRKISAFKKDVCAALAGSGKTGTTAIVMLDLDRFKEINDQYGHDWGDDYLQICARFLKIFDNDKGITARRSGDEFCICFHGWESKEAVLGALDEFYSLVEEKKILFPDMSTRSLSISSGLAWYEGTDGDTAAQDGALQAESVVQEYAALMRKADEVLYRAKKEGRGRYMVFGE</sequence>
<feature type="domain" description="GGDEF" evidence="3">
    <location>
        <begin position="503"/>
        <end position="654"/>
    </location>
</feature>
<dbReference type="InterPro" id="IPR000160">
    <property type="entry name" value="GGDEF_dom"/>
</dbReference>
<evidence type="ECO:0000259" key="3">
    <source>
        <dbReference type="PROSITE" id="PS50887"/>
    </source>
</evidence>
<dbReference type="PANTHER" id="PTHR44757">
    <property type="entry name" value="DIGUANYLATE CYCLASE DGCP"/>
    <property type="match status" value="1"/>
</dbReference>
<keyword evidence="1" id="KW-1133">Transmembrane helix</keyword>
<dbReference type="Gene3D" id="3.30.70.270">
    <property type="match status" value="1"/>
</dbReference>
<dbReference type="CDD" id="cd01949">
    <property type="entry name" value="GGDEF"/>
    <property type="match status" value="1"/>
</dbReference>
<dbReference type="Gene3D" id="6.10.340.10">
    <property type="match status" value="1"/>
</dbReference>
<dbReference type="InterPro" id="IPR003660">
    <property type="entry name" value="HAMP_dom"/>
</dbReference>
<dbReference type="GO" id="GO:0007165">
    <property type="term" value="P:signal transduction"/>
    <property type="evidence" value="ECO:0007669"/>
    <property type="project" value="InterPro"/>
</dbReference>
<dbReference type="InterPro" id="IPR029787">
    <property type="entry name" value="Nucleotide_cyclase"/>
</dbReference>
<dbReference type="SUPFAM" id="SSF55073">
    <property type="entry name" value="Nucleotide cyclase"/>
    <property type="match status" value="1"/>
</dbReference>
<dbReference type="AlphaFoldDB" id="A0AB73T0Y3"/>
<dbReference type="InterPro" id="IPR043128">
    <property type="entry name" value="Rev_trsase/Diguanyl_cyclase"/>
</dbReference>
<gene>
    <name evidence="4" type="ORF">C7383_11195</name>
</gene>
<dbReference type="SMART" id="SM00304">
    <property type="entry name" value="HAMP"/>
    <property type="match status" value="1"/>
</dbReference>
<evidence type="ECO:0000313" key="5">
    <source>
        <dbReference type="Proteomes" id="UP000245412"/>
    </source>
</evidence>
<reference evidence="4 5" key="1">
    <citation type="submission" date="2018-05" db="EMBL/GenBank/DDBJ databases">
        <authorList>
            <person name="Goeker M."/>
            <person name="Huntemann M."/>
            <person name="Clum A."/>
            <person name="Pillay M."/>
            <person name="Palaniappan K."/>
            <person name="Varghese N."/>
            <person name="Mikhailova N."/>
            <person name="Stamatis D."/>
            <person name="Reddy T."/>
            <person name="Daum C."/>
            <person name="Shapiro N."/>
            <person name="Ivanova N."/>
            <person name="Kyrpides N."/>
            <person name="Woyke T."/>
        </authorList>
    </citation>
    <scope>NUCLEOTIDE SEQUENCE [LARGE SCALE GENOMIC DNA]</scope>
    <source>
        <strain evidence="4 5">DSM 26524</strain>
    </source>
</reference>
<keyword evidence="5" id="KW-1185">Reference proteome</keyword>
<dbReference type="Proteomes" id="UP000245412">
    <property type="component" value="Unassembled WGS sequence"/>
</dbReference>
<dbReference type="PROSITE" id="PS50887">
    <property type="entry name" value="GGDEF"/>
    <property type="match status" value="1"/>
</dbReference>
<dbReference type="EMBL" id="QGGY01000011">
    <property type="protein sequence ID" value="PWJ73763.1"/>
    <property type="molecule type" value="Genomic_DNA"/>
</dbReference>
<dbReference type="PROSITE" id="PS50885">
    <property type="entry name" value="HAMP"/>
    <property type="match status" value="1"/>
</dbReference>
<evidence type="ECO:0000259" key="2">
    <source>
        <dbReference type="PROSITE" id="PS50885"/>
    </source>
</evidence>
<comment type="caution">
    <text evidence="4">The sequence shown here is derived from an EMBL/GenBank/DDBJ whole genome shotgun (WGS) entry which is preliminary data.</text>
</comment>
<dbReference type="RefSeq" id="WP_109747559.1">
    <property type="nucleotide sequence ID" value="NZ_JANKBI010000011.1"/>
</dbReference>
<proteinExistence type="predicted"/>
<dbReference type="PANTHER" id="PTHR44757:SF2">
    <property type="entry name" value="BIOFILM ARCHITECTURE MAINTENANCE PROTEIN MBAA"/>
    <property type="match status" value="1"/>
</dbReference>
<evidence type="ECO:0000256" key="1">
    <source>
        <dbReference type="SAM" id="Phobius"/>
    </source>
</evidence>
<keyword evidence="1" id="KW-0812">Transmembrane</keyword>
<dbReference type="Pfam" id="PF00990">
    <property type="entry name" value="GGDEF"/>
    <property type="match status" value="1"/>
</dbReference>
<dbReference type="CDD" id="cd06225">
    <property type="entry name" value="HAMP"/>
    <property type="match status" value="1"/>
</dbReference>
<dbReference type="GO" id="GO:0016020">
    <property type="term" value="C:membrane"/>
    <property type="evidence" value="ECO:0007669"/>
    <property type="project" value="InterPro"/>
</dbReference>
<keyword evidence="1" id="KW-0472">Membrane</keyword>
<evidence type="ECO:0000313" key="4">
    <source>
        <dbReference type="EMBL" id="PWJ73763.1"/>
    </source>
</evidence>
<dbReference type="Pfam" id="PF00672">
    <property type="entry name" value="HAMP"/>
    <property type="match status" value="1"/>
</dbReference>
<dbReference type="NCBIfam" id="TIGR00254">
    <property type="entry name" value="GGDEF"/>
    <property type="match status" value="1"/>
</dbReference>
<feature type="domain" description="HAMP" evidence="2">
    <location>
        <begin position="310"/>
        <end position="362"/>
    </location>
</feature>
<protein>
    <submittedName>
        <fullName evidence="4">Diguanylate cyclase (GGDEF)-like protein</fullName>
    </submittedName>
</protein>
<accession>A0AB73T0Y3</accession>
<feature type="transmembrane region" description="Helical" evidence="1">
    <location>
        <begin position="286"/>
        <end position="308"/>
    </location>
</feature>
<dbReference type="SMART" id="SM00267">
    <property type="entry name" value="GGDEF"/>
    <property type="match status" value="1"/>
</dbReference>
<name>A0AB73T0Y3_9FIRM</name>
<dbReference type="InterPro" id="IPR052155">
    <property type="entry name" value="Biofilm_reg_signaling"/>
</dbReference>